<dbReference type="PROSITE" id="PS50035">
    <property type="entry name" value="PLD"/>
    <property type="match status" value="1"/>
</dbReference>
<protein>
    <recommendedName>
        <fullName evidence="1">PLD phosphodiesterase domain-containing protein</fullName>
    </recommendedName>
</protein>
<proteinExistence type="predicted"/>
<dbReference type="PANTHER" id="PTHR21248">
    <property type="entry name" value="CARDIOLIPIN SYNTHASE"/>
    <property type="match status" value="1"/>
</dbReference>
<dbReference type="EMBL" id="AOLW01000007">
    <property type="protein sequence ID" value="EMA25398.1"/>
    <property type="molecule type" value="Genomic_DNA"/>
</dbReference>
<dbReference type="GO" id="GO:0030572">
    <property type="term" value="F:phosphatidyltransferase activity"/>
    <property type="evidence" value="ECO:0007669"/>
    <property type="project" value="UniProtKB-ARBA"/>
</dbReference>
<keyword evidence="3" id="KW-1185">Reference proteome</keyword>
<dbReference type="RefSeq" id="WP_008307695.1">
    <property type="nucleotide sequence ID" value="NZ_AOLW01000007.1"/>
</dbReference>
<dbReference type="Proteomes" id="UP000011623">
    <property type="component" value="Unassembled WGS sequence"/>
</dbReference>
<dbReference type="Gene3D" id="3.30.870.10">
    <property type="entry name" value="Endonuclease Chain A"/>
    <property type="match status" value="1"/>
</dbReference>
<accession>M0KX09</accession>
<dbReference type="SUPFAM" id="SSF56024">
    <property type="entry name" value="Phospholipase D/nuclease"/>
    <property type="match status" value="1"/>
</dbReference>
<reference evidence="2 3" key="1">
    <citation type="journal article" date="2014" name="PLoS Genet.">
        <title>Phylogenetically driven sequencing of extremely halophilic archaea reveals strategies for static and dynamic osmo-response.</title>
        <authorList>
            <person name="Becker E.A."/>
            <person name="Seitzer P.M."/>
            <person name="Tritt A."/>
            <person name="Larsen D."/>
            <person name="Krusor M."/>
            <person name="Yao A.I."/>
            <person name="Wu D."/>
            <person name="Madern D."/>
            <person name="Eisen J.A."/>
            <person name="Darling A.E."/>
            <person name="Facciotti M.T."/>
        </authorList>
    </citation>
    <scope>NUCLEOTIDE SEQUENCE [LARGE SCALE GENOMIC DNA]</scope>
    <source>
        <strain evidence="2 3">JCM 13557</strain>
    </source>
</reference>
<dbReference type="SMART" id="SM00155">
    <property type="entry name" value="PLDc"/>
    <property type="match status" value="1"/>
</dbReference>
<name>M0KX09_9EURY</name>
<dbReference type="CDD" id="cd00138">
    <property type="entry name" value="PLDc_SF"/>
    <property type="match status" value="1"/>
</dbReference>
<comment type="caution">
    <text evidence="2">The sequence shown here is derived from an EMBL/GenBank/DDBJ whole genome shotgun (WGS) entry which is preliminary data.</text>
</comment>
<dbReference type="InterPro" id="IPR025202">
    <property type="entry name" value="PLD-like_dom"/>
</dbReference>
<evidence type="ECO:0000313" key="3">
    <source>
        <dbReference type="Proteomes" id="UP000011623"/>
    </source>
</evidence>
<sequence>MRERKSQLEDAVDLALLLGDSRTIDSVIAGVIKSTNSGDRQTDTDLAEVAEGIEPDVVYTFIDFLNTRGYITSPTGALTEQYEACVDLLIDARRVRKVLDVESEENDPPSFEFVCTLPSQDPAFEDYDPVDFGMQQITSRLLNLCRESEESLVLVSPYLEVSGMDWLFPGLEGALERGVDLILVSRELEQGEPNFRAIERLVSVAEECDGELTVYDYYQPRPDSDKPLYTLHSKVLLVDDDTAYLGSANFTKYGFSENLEIGVVLRGTEVNQLADLLSHVIKNNAVIV</sequence>
<gene>
    <name evidence="2" type="ORF">C442_03031</name>
</gene>
<dbReference type="GO" id="GO:0032049">
    <property type="term" value="P:cardiolipin biosynthetic process"/>
    <property type="evidence" value="ECO:0007669"/>
    <property type="project" value="UniProtKB-ARBA"/>
</dbReference>
<evidence type="ECO:0000313" key="2">
    <source>
        <dbReference type="EMBL" id="EMA25398.1"/>
    </source>
</evidence>
<dbReference type="Pfam" id="PF13091">
    <property type="entry name" value="PLDc_2"/>
    <property type="match status" value="1"/>
</dbReference>
<dbReference type="InterPro" id="IPR001736">
    <property type="entry name" value="PLipase_D/transphosphatidylase"/>
</dbReference>
<feature type="domain" description="PLD phosphodiesterase" evidence="1">
    <location>
        <begin position="227"/>
        <end position="254"/>
    </location>
</feature>
<evidence type="ECO:0000259" key="1">
    <source>
        <dbReference type="PROSITE" id="PS50035"/>
    </source>
</evidence>
<dbReference type="PANTHER" id="PTHR21248:SF22">
    <property type="entry name" value="PHOSPHOLIPASE D"/>
    <property type="match status" value="1"/>
</dbReference>
<dbReference type="AlphaFoldDB" id="M0KX09"/>
<organism evidence="2 3">
    <name type="scientific">Haloarcula amylolytica JCM 13557</name>
    <dbReference type="NCBI Taxonomy" id="1227452"/>
    <lineage>
        <taxon>Archaea</taxon>
        <taxon>Methanobacteriati</taxon>
        <taxon>Methanobacteriota</taxon>
        <taxon>Stenosarchaea group</taxon>
        <taxon>Halobacteria</taxon>
        <taxon>Halobacteriales</taxon>
        <taxon>Haloarculaceae</taxon>
        <taxon>Haloarcula</taxon>
    </lineage>
</organism>